<dbReference type="InterPro" id="IPR038063">
    <property type="entry name" value="Transpep_catalytic_dom"/>
</dbReference>
<keyword evidence="4 7" id="KW-0133">Cell shape</keyword>
<dbReference type="Pfam" id="PF03734">
    <property type="entry name" value="YkuD"/>
    <property type="match status" value="1"/>
</dbReference>
<dbReference type="Gene3D" id="2.40.440.10">
    <property type="entry name" value="L,D-transpeptidase catalytic domain-like"/>
    <property type="match status" value="1"/>
</dbReference>
<feature type="active site" description="Nucleophile" evidence="7">
    <location>
        <position position="460"/>
    </location>
</feature>
<dbReference type="CDD" id="cd16913">
    <property type="entry name" value="YkuD_like"/>
    <property type="match status" value="1"/>
</dbReference>
<evidence type="ECO:0000256" key="1">
    <source>
        <dbReference type="ARBA" id="ARBA00004752"/>
    </source>
</evidence>
<comment type="pathway">
    <text evidence="1 7">Cell wall biogenesis; peptidoglycan biosynthesis.</text>
</comment>
<dbReference type="Pfam" id="PF20142">
    <property type="entry name" value="Scaffold"/>
    <property type="match status" value="1"/>
</dbReference>
<name>A0A7G5XIQ8_9BACT</name>
<sequence>MLLKTLCSASLLLTVVIAGFTGCKSSNGKDKAFKTDTIPKTQPDITLPGNFSSQTTLKFDSTAIPAFFSKYPKLKPYEKELVTFYSHRKFAYAWFDNKGMIEQAGNLFNKIENISDEGVPVQILYEEEFHKLMDNDSTESFTEKANSTAELMLTAQYFFYAKKIWSGLDAKAMRATNWDLPRKKLSYEAFLDSLLEVPSSAFMQTEPVYRQYGLLKSFLKKYRALAESGKWKPIKADKKSYRLNDSNKIIPEIKEHLYLLGDLKSNNQSPVFDIELENAVKNFQQRYGIKDDGIVGTSMLAELNYPLAKRVEQIIVNMERCRWLPVALKTDYIVINIPEYKFHAYENDSLVWSMNVVVGTALNKTAIFNGMMNNVVFSPYWNVPPGIMKNEILPAIRRNKNYLERNHMEWNGNAVRQKPGPWNALGKVKFLFPNSHSIYLHDTPSKSLFSQDKRAFSHGCIRVEDPRRLAIYVLRHQPEWTETRIDSSMNAEKEQYVKIKKPVPVYIAYFTSWVDRDGRLNLRNDIYKRDGRLAEMIIENSKLK</sequence>
<protein>
    <submittedName>
        <fullName evidence="9">L,D-transpeptidase family protein</fullName>
    </submittedName>
</protein>
<dbReference type="GO" id="GO:0004180">
    <property type="term" value="F:carboxypeptidase activity"/>
    <property type="evidence" value="ECO:0007669"/>
    <property type="project" value="UniProtKB-ARBA"/>
</dbReference>
<dbReference type="Gene3D" id="1.10.101.10">
    <property type="entry name" value="PGBD-like superfamily/PGBD"/>
    <property type="match status" value="1"/>
</dbReference>
<accession>A0A7G5XIQ8</accession>
<dbReference type="EMBL" id="CP060007">
    <property type="protein sequence ID" value="QNA45361.1"/>
    <property type="molecule type" value="Genomic_DNA"/>
</dbReference>
<evidence type="ECO:0000256" key="6">
    <source>
        <dbReference type="ARBA" id="ARBA00023316"/>
    </source>
</evidence>
<dbReference type="KEGG" id="lacs:H4075_03945"/>
<keyword evidence="5 7" id="KW-0573">Peptidoglycan synthesis</keyword>
<gene>
    <name evidence="9" type="ORF">H4075_03945</name>
</gene>
<dbReference type="Proteomes" id="UP000515344">
    <property type="component" value="Chromosome"/>
</dbReference>
<evidence type="ECO:0000256" key="2">
    <source>
        <dbReference type="ARBA" id="ARBA00005992"/>
    </source>
</evidence>
<reference evidence="10" key="1">
    <citation type="submission" date="2020-08" db="EMBL/GenBank/DDBJ databases">
        <title>Lacibacter sp. S13-6-6 genome sequencing.</title>
        <authorList>
            <person name="Jin L."/>
        </authorList>
    </citation>
    <scope>NUCLEOTIDE SEQUENCE [LARGE SCALE GENOMIC DNA]</scope>
    <source>
        <strain evidence="10">S13-6-6</strain>
    </source>
</reference>
<evidence type="ECO:0000256" key="4">
    <source>
        <dbReference type="ARBA" id="ARBA00022960"/>
    </source>
</evidence>
<evidence type="ECO:0000256" key="7">
    <source>
        <dbReference type="PROSITE-ProRule" id="PRU01373"/>
    </source>
</evidence>
<dbReference type="InterPro" id="IPR052905">
    <property type="entry name" value="LD-transpeptidase_YkuD-like"/>
</dbReference>
<evidence type="ECO:0000313" key="10">
    <source>
        <dbReference type="Proteomes" id="UP000515344"/>
    </source>
</evidence>
<proteinExistence type="inferred from homology"/>
<keyword evidence="3" id="KW-0808">Transferase</keyword>
<dbReference type="SUPFAM" id="SSF47090">
    <property type="entry name" value="PGBD-like"/>
    <property type="match status" value="1"/>
</dbReference>
<feature type="active site" description="Proton donor/acceptor" evidence="7">
    <location>
        <position position="441"/>
    </location>
</feature>
<dbReference type="InterPro" id="IPR002477">
    <property type="entry name" value="Peptidoglycan-bd-like"/>
</dbReference>
<dbReference type="PANTHER" id="PTHR41533:SF2">
    <property type="entry name" value="BLR7131 PROTEIN"/>
    <property type="match status" value="1"/>
</dbReference>
<organism evidence="9 10">
    <name type="scientific">Lacibacter sediminis</name>
    <dbReference type="NCBI Taxonomy" id="2760713"/>
    <lineage>
        <taxon>Bacteria</taxon>
        <taxon>Pseudomonadati</taxon>
        <taxon>Bacteroidota</taxon>
        <taxon>Chitinophagia</taxon>
        <taxon>Chitinophagales</taxon>
        <taxon>Chitinophagaceae</taxon>
        <taxon>Lacibacter</taxon>
    </lineage>
</organism>
<feature type="domain" description="L,D-TPase catalytic" evidence="8">
    <location>
        <begin position="331"/>
        <end position="488"/>
    </location>
</feature>
<dbReference type="Pfam" id="PF01471">
    <property type="entry name" value="PG_binding_1"/>
    <property type="match status" value="1"/>
</dbReference>
<keyword evidence="10" id="KW-1185">Reference proteome</keyword>
<dbReference type="InterPro" id="IPR036366">
    <property type="entry name" value="PGBDSf"/>
</dbReference>
<dbReference type="SUPFAM" id="SSF141523">
    <property type="entry name" value="L,D-transpeptidase catalytic domain-like"/>
    <property type="match status" value="1"/>
</dbReference>
<keyword evidence="6 7" id="KW-0961">Cell wall biogenesis/degradation</keyword>
<dbReference type="RefSeq" id="WP_182804344.1">
    <property type="nucleotide sequence ID" value="NZ_CP060007.1"/>
</dbReference>
<dbReference type="InterPro" id="IPR045380">
    <property type="entry name" value="LD_TPept_scaffold_dom"/>
</dbReference>
<dbReference type="InterPro" id="IPR005490">
    <property type="entry name" value="LD_TPept_cat_dom"/>
</dbReference>
<dbReference type="PROSITE" id="PS51257">
    <property type="entry name" value="PROKAR_LIPOPROTEIN"/>
    <property type="match status" value="1"/>
</dbReference>
<evidence type="ECO:0000256" key="5">
    <source>
        <dbReference type="ARBA" id="ARBA00022984"/>
    </source>
</evidence>
<dbReference type="GO" id="GO:0016740">
    <property type="term" value="F:transferase activity"/>
    <property type="evidence" value="ECO:0007669"/>
    <property type="project" value="UniProtKB-KW"/>
</dbReference>
<evidence type="ECO:0000313" key="9">
    <source>
        <dbReference type="EMBL" id="QNA45361.1"/>
    </source>
</evidence>
<dbReference type="GO" id="GO:0008360">
    <property type="term" value="P:regulation of cell shape"/>
    <property type="evidence" value="ECO:0007669"/>
    <property type="project" value="UniProtKB-UniRule"/>
</dbReference>
<evidence type="ECO:0000259" key="8">
    <source>
        <dbReference type="PROSITE" id="PS52029"/>
    </source>
</evidence>
<evidence type="ECO:0000256" key="3">
    <source>
        <dbReference type="ARBA" id="ARBA00022679"/>
    </source>
</evidence>
<dbReference type="PROSITE" id="PS52029">
    <property type="entry name" value="LD_TPASE"/>
    <property type="match status" value="1"/>
</dbReference>
<dbReference type="InterPro" id="IPR036365">
    <property type="entry name" value="PGBD-like_sf"/>
</dbReference>
<dbReference type="PANTHER" id="PTHR41533">
    <property type="entry name" value="L,D-TRANSPEPTIDASE HI_1667-RELATED"/>
    <property type="match status" value="1"/>
</dbReference>
<dbReference type="GO" id="GO:0071555">
    <property type="term" value="P:cell wall organization"/>
    <property type="evidence" value="ECO:0007669"/>
    <property type="project" value="UniProtKB-UniRule"/>
</dbReference>
<dbReference type="GO" id="GO:0009252">
    <property type="term" value="P:peptidoglycan biosynthetic process"/>
    <property type="evidence" value="ECO:0007669"/>
    <property type="project" value="UniProtKB-UniPathway"/>
</dbReference>
<dbReference type="UniPathway" id="UPA00219"/>
<comment type="similarity">
    <text evidence="2">Belongs to the YkuD family.</text>
</comment>
<dbReference type="AlphaFoldDB" id="A0A7G5XIQ8"/>